<feature type="domain" description="CRM" evidence="17">
    <location>
        <begin position="423"/>
        <end position="519"/>
    </location>
</feature>
<comment type="function">
    <text evidence="10">Binds specific group II introns in chloroplasts and facilitates their splicing. Acts on subgroup IIB introns. The substrates of the subgroup IIB also require the CRM domain proteins CAF1 or CAF2, with a simultaneous binding of CFM3 and CAF1 or CAF2. May influence the biogenesis of the mitochondrial small ribosomal subunit.</text>
</comment>
<dbReference type="GO" id="GO:0000373">
    <property type="term" value="P:Group II intron splicing"/>
    <property type="evidence" value="ECO:0007669"/>
    <property type="project" value="UniProtKB-ARBA"/>
</dbReference>
<keyword evidence="16" id="KW-1133">Transmembrane helix</keyword>
<evidence type="ECO:0000259" key="17">
    <source>
        <dbReference type="PROSITE" id="PS51295"/>
    </source>
</evidence>
<dbReference type="InterPro" id="IPR045278">
    <property type="entry name" value="CRS1/CFM2/CFM3"/>
</dbReference>
<accession>A0A9E7HPZ0</accession>
<dbReference type="InterPro" id="IPR035920">
    <property type="entry name" value="YhbY-like_sf"/>
</dbReference>
<dbReference type="PANTHER" id="PTHR31846:SF7">
    <property type="entry name" value="CRS1 _ YHBY (CRM) DOMAIN-CONTAINING PROTEIN"/>
    <property type="match status" value="1"/>
</dbReference>
<feature type="compositionally biased region" description="Polar residues" evidence="15">
    <location>
        <begin position="302"/>
        <end position="311"/>
    </location>
</feature>
<proteinExistence type="predicted"/>
<dbReference type="AlphaFoldDB" id="A0A9E7HPZ0"/>
<keyword evidence="9" id="KW-0687">Ribonucleoprotein</keyword>
<evidence type="ECO:0000256" key="3">
    <source>
        <dbReference type="ARBA" id="ARBA00022640"/>
    </source>
</evidence>
<evidence type="ECO:0000256" key="6">
    <source>
        <dbReference type="ARBA" id="ARBA00022884"/>
    </source>
</evidence>
<evidence type="ECO:0000313" key="19">
    <source>
        <dbReference type="Proteomes" id="UP001055439"/>
    </source>
</evidence>
<protein>
    <recommendedName>
        <fullName evidence="12">CRM-domain containing factor CFM3, chloroplastic/mitochondrial</fullName>
    </recommendedName>
    <alternativeName>
        <fullName evidence="13">Protein CRM FAMILY MEMBER 3</fullName>
    </alternativeName>
</protein>
<evidence type="ECO:0000256" key="8">
    <source>
        <dbReference type="ARBA" id="ARBA00023187"/>
    </source>
</evidence>
<gene>
    <name evidence="18" type="ORF">MUK42_17612</name>
</gene>
<comment type="subcellular location">
    <subcellularLocation>
        <location evidence="1">Plastid</location>
        <location evidence="1">Chloroplast</location>
    </subcellularLocation>
</comment>
<evidence type="ECO:0000256" key="10">
    <source>
        <dbReference type="ARBA" id="ARBA00055648"/>
    </source>
</evidence>
<dbReference type="GO" id="GO:0006397">
    <property type="term" value="P:mRNA processing"/>
    <property type="evidence" value="ECO:0007669"/>
    <property type="project" value="UniProtKB-KW"/>
</dbReference>
<keyword evidence="6 14" id="KW-0694">RNA-binding</keyword>
<evidence type="ECO:0000256" key="13">
    <source>
        <dbReference type="ARBA" id="ARBA00081881"/>
    </source>
</evidence>
<evidence type="ECO:0000256" key="11">
    <source>
        <dbReference type="ARBA" id="ARBA00064484"/>
    </source>
</evidence>
<keyword evidence="5" id="KW-0677">Repeat</keyword>
<feature type="transmembrane region" description="Helical" evidence="16">
    <location>
        <begin position="12"/>
        <end position="35"/>
    </location>
</feature>
<evidence type="ECO:0000256" key="4">
    <source>
        <dbReference type="ARBA" id="ARBA00022664"/>
    </source>
</evidence>
<evidence type="ECO:0000256" key="9">
    <source>
        <dbReference type="ARBA" id="ARBA00023274"/>
    </source>
</evidence>
<evidence type="ECO:0000256" key="15">
    <source>
        <dbReference type="SAM" id="MobiDB-lite"/>
    </source>
</evidence>
<evidence type="ECO:0000313" key="18">
    <source>
        <dbReference type="EMBL" id="URE37315.1"/>
    </source>
</evidence>
<sequence length="1115" mass="123827">MDHDPDSLYTRILSTVSSAKGVCSLLLMAIAFAALNPRLSPSPSPSPLLSSASSAVPVLGIQRSVLSRCCLRGSNACLSSQALRTGGEELPDEDPVEFEKKDTDFHNKRKNTKKKKLRPSFCDQTLERWSVKISSRRSSFPWQDQKIQPSQCLSAPGTPVDRSLGNYGAANLDSRDQIKNFDEERRRTSLDLIVEKLGGSVVDKCSDSGILDGSLERSVDEIPPIANHGRSVPFRKWSISAPWDHGEKHINSGFVNKTLMKNFEFGEEDERHKGTSVDEKRRGCLDQNKTCLNFDDNSVVSDKTSQTSSVEGASFRDPGVDPLEADTDHKVAFQLPIRDYELNENGGKSRVSVIVDKLKDSMGSSAPKINTCSSFDNTAFEHGSNPGNNVVKLVSPVLLPWERETDSKEGEQLHRSNTELAERTIPEPELQRLRDAALRMKERMTVGPAGVTEAVVKSIHEKWKEAEVVKLRFEGAPSLNMKRTHEILENKTGGLVIWRSGRSVVLYRGMTYELPCIQTYSKLANTDSNCIPSTKDYFVHITGNPSEESFNMSRRSAADSTCGNPSEQFPDTSDIDNILDQLGPRYQDWSGRNPLPVDADLLPGVIPGYAPPFRLLPYKTRSTLRDREMTALRRLARTMPPHFALGRNRQHQGLAAAIVKLWEKSSIAKIAIKRGIPNTSNERMAEEIKKLTGGVLVSRNKEYIIFYRGNDFVTSSVMEVLSEKQKLATIHQDEEEIARLRAPTLIVAHVKSPKGQLVAGTLAETLEAKSRWGNPLCAEEREMLKKDMILAKHASLVRYLERKLVFAKSKVRKAEKALAKVQEFLKPADLPIDLETVSDEERALFRNIGLKMRGALLLGRRGVFDGTVENMHLNWKHRELVKILVKGKSFAQVKHIAISLEAESGGVLISLDKTTKGYAIIVYRGKNYQRPPTLRPKNLLTRRQALARSIELQRREALIHHISSLQEKIQILKVQLEQMEDDKGRGDKDLGLPVDLFSDDDVEDEGEEAYLETYSSGDEEGEDVYRFSYAEAFWMMSVGNASSQWLFLEDLGMELKPTVALRALLAMGIAVFTKVGAATKAAGGLKVGAAVAAVSAAATAATTGTKHQNEASKPT</sequence>
<dbReference type="Gene3D" id="3.30.110.60">
    <property type="entry name" value="YhbY-like"/>
    <property type="match status" value="3"/>
</dbReference>
<feature type="region of interest" description="Disordered" evidence="15">
    <location>
        <begin position="549"/>
        <end position="571"/>
    </location>
</feature>
<dbReference type="PROSITE" id="PS51295">
    <property type="entry name" value="CRM"/>
    <property type="match status" value="3"/>
</dbReference>
<keyword evidence="4" id="KW-0507">mRNA processing</keyword>
<keyword evidence="19" id="KW-1185">Reference proteome</keyword>
<dbReference type="SMART" id="SM01103">
    <property type="entry name" value="CRS1_YhbY"/>
    <property type="match status" value="3"/>
</dbReference>
<organism evidence="18 19">
    <name type="scientific">Musa troglodytarum</name>
    <name type="common">fe'i banana</name>
    <dbReference type="NCBI Taxonomy" id="320322"/>
    <lineage>
        <taxon>Eukaryota</taxon>
        <taxon>Viridiplantae</taxon>
        <taxon>Streptophyta</taxon>
        <taxon>Embryophyta</taxon>
        <taxon>Tracheophyta</taxon>
        <taxon>Spermatophyta</taxon>
        <taxon>Magnoliopsida</taxon>
        <taxon>Liliopsida</taxon>
        <taxon>Zingiberales</taxon>
        <taxon>Musaceae</taxon>
        <taxon>Musa</taxon>
    </lineage>
</organism>
<feature type="domain" description="CRM" evidence="17">
    <location>
        <begin position="622"/>
        <end position="719"/>
    </location>
</feature>
<dbReference type="EMBL" id="CP097510">
    <property type="protein sequence ID" value="URE37315.1"/>
    <property type="molecule type" value="Genomic_DNA"/>
</dbReference>
<keyword evidence="7" id="KW-0809">Transit peptide</keyword>
<evidence type="ECO:0000256" key="14">
    <source>
        <dbReference type="PROSITE-ProRule" id="PRU00626"/>
    </source>
</evidence>
<dbReference type="GO" id="GO:1990904">
    <property type="term" value="C:ribonucleoprotein complex"/>
    <property type="evidence" value="ECO:0007669"/>
    <property type="project" value="UniProtKB-KW"/>
</dbReference>
<evidence type="ECO:0000256" key="16">
    <source>
        <dbReference type="SAM" id="Phobius"/>
    </source>
</evidence>
<dbReference type="GO" id="GO:0003729">
    <property type="term" value="F:mRNA binding"/>
    <property type="evidence" value="ECO:0007669"/>
    <property type="project" value="InterPro"/>
</dbReference>
<dbReference type="FunFam" id="3.30.110.60:FF:000003">
    <property type="entry name" value="CRM-domain containing factor CFM3B, chloroplastic"/>
    <property type="match status" value="1"/>
</dbReference>
<reference evidence="18" key="1">
    <citation type="submission" date="2022-05" db="EMBL/GenBank/DDBJ databases">
        <title>The Musa troglodytarum L. genome provides insights into the mechanism of non-climacteric behaviour and enrichment of carotenoids.</title>
        <authorList>
            <person name="Wang J."/>
        </authorList>
    </citation>
    <scope>NUCLEOTIDE SEQUENCE</scope>
    <source>
        <tissue evidence="18">Leaf</tissue>
    </source>
</reference>
<evidence type="ECO:0000256" key="1">
    <source>
        <dbReference type="ARBA" id="ARBA00004229"/>
    </source>
</evidence>
<keyword evidence="16" id="KW-0472">Membrane</keyword>
<comment type="subunit">
    <text evidence="11">Interacts with RNA. Part of large ribonucleo-protein particles that contain CAF1 and/or CAF2, and RNC1.</text>
</comment>
<name>A0A9E7HPZ0_9LILI</name>
<keyword evidence="8" id="KW-0508">mRNA splicing</keyword>
<keyword evidence="16" id="KW-0812">Transmembrane</keyword>
<dbReference type="SUPFAM" id="SSF75471">
    <property type="entry name" value="YhbY-like"/>
    <property type="match status" value="3"/>
</dbReference>
<dbReference type="GO" id="GO:0009507">
    <property type="term" value="C:chloroplast"/>
    <property type="evidence" value="ECO:0007669"/>
    <property type="project" value="UniProtKB-SubCell"/>
</dbReference>
<evidence type="ECO:0000256" key="7">
    <source>
        <dbReference type="ARBA" id="ARBA00022946"/>
    </source>
</evidence>
<dbReference type="Proteomes" id="UP001055439">
    <property type="component" value="Chromosome 8"/>
</dbReference>
<dbReference type="Pfam" id="PF01985">
    <property type="entry name" value="CRS1_YhbY"/>
    <property type="match status" value="3"/>
</dbReference>
<feature type="domain" description="CRM" evidence="17">
    <location>
        <begin position="835"/>
        <end position="935"/>
    </location>
</feature>
<dbReference type="PANTHER" id="PTHR31846">
    <property type="entry name" value="CRS1 / YHBY (CRM) DOMAIN-CONTAINING PROTEIN"/>
    <property type="match status" value="1"/>
</dbReference>
<dbReference type="FunFam" id="3.30.110.60:FF:000002">
    <property type="entry name" value="CRS2-associated factor 1, chloroplastic"/>
    <property type="match status" value="2"/>
</dbReference>
<dbReference type="InterPro" id="IPR001890">
    <property type="entry name" value="RNA-binding_CRM"/>
</dbReference>
<evidence type="ECO:0000256" key="12">
    <source>
        <dbReference type="ARBA" id="ARBA00073361"/>
    </source>
</evidence>
<evidence type="ECO:0000256" key="2">
    <source>
        <dbReference type="ARBA" id="ARBA00022528"/>
    </source>
</evidence>
<keyword evidence="3" id="KW-0934">Plastid</keyword>
<feature type="region of interest" description="Disordered" evidence="15">
    <location>
        <begin position="302"/>
        <end position="322"/>
    </location>
</feature>
<keyword evidence="2" id="KW-0150">Chloroplast</keyword>
<dbReference type="OrthoDB" id="551352at2759"/>
<evidence type="ECO:0000256" key="5">
    <source>
        <dbReference type="ARBA" id="ARBA00022737"/>
    </source>
</evidence>